<dbReference type="AlphaFoldDB" id="A0A7X6DCW9"/>
<name>A0A7X6DCW9_9BURK</name>
<keyword evidence="1" id="KW-0472">Membrane</keyword>
<protein>
    <submittedName>
        <fullName evidence="2">DUF748 domain-containing protein</fullName>
    </submittedName>
</protein>
<dbReference type="PANTHER" id="PTHR30441:SF8">
    <property type="entry name" value="DUF748 DOMAIN-CONTAINING PROTEIN"/>
    <property type="match status" value="1"/>
</dbReference>
<organism evidence="2 3">
    <name type="scientific">Ramlibacter lithotrophicus</name>
    <dbReference type="NCBI Taxonomy" id="2606681"/>
    <lineage>
        <taxon>Bacteria</taxon>
        <taxon>Pseudomonadati</taxon>
        <taxon>Pseudomonadota</taxon>
        <taxon>Betaproteobacteria</taxon>
        <taxon>Burkholderiales</taxon>
        <taxon>Comamonadaceae</taxon>
        <taxon>Ramlibacter</taxon>
    </lineage>
</organism>
<dbReference type="InterPro" id="IPR052894">
    <property type="entry name" value="AsmA-related"/>
</dbReference>
<gene>
    <name evidence="2" type="ORF">RAMLITH_03290</name>
</gene>
<sequence>MRSFKFRWRRWVAGALGLVALYAAAGFWLVPFLVKDQLPKIAQSQLARQASVAEVEFNPFTLRLAARDLRLAEADGAPLLRLDALDVEFQWRSLVQRAWSFAAIRLTAPRANLVISPEGRFNLADLLDTINRQPRDEKETGLPRLVIDHFALEQGKVEMHDRRAGYDNVFEPIAFTLTDFSTLPGEADTHTFSAQSARGGKVHWKGTATVDPIRGSGELTLENVSLPEVSVYLRSYTTARIAAGKLSATLPYRFSYADGRFEAALAGAKLALGDLALAREGASDAFAALTRLQVEGVDADLARREATVAGVRAEGGRLAVRRDARGELDLARLMVAAAGRAAAAPAQREVAVDDWKLAVNQVLLDDLALAAVDETVSPPARLDAGRLRLQLQATAQQRGADLQVKLADMAFSAHDLVFASGKQTPIRLAQAGFSDGTLDLAARRAMLGRVHVQGGQLQLTRNAKGELDLLELLPKFASAPAAPPVADSGPPWSAMATSVDLAKFSADVHDQASGVKVRVNDLAVKLAGAGTDLKQPVKFDASLSLREGGQLSAQGSVVPGTGALQAAVRVRQLALAPLQPLLAQHLKLKIAGGNVSAQGRITGATGKNGAASLRYAGGLNVAGLALNEVDGDAFASWQDVRADSFTASLNPNRLDIPELRVVAPNAKLIIEDDRSLNAARLLVRPAAQPAPAAATAARGDEDPFPVRVRRVRVQDAKLDFTDLSLRPQFAAKIYELNGVVNGLSSNRQSRSQVELDGRVDEFGLARVRGELNPFAPADNTDVNVVFRNVDMVPTSPYAMKFAGYRIAEGKISLDLQYKVRGRQLAGENQIVIDKLTLGERVDSPDALKLPLELAIALLKDSDGRIDLGLPVSGNLDDPQFSYGALIWKAIGTVLTKIVTAPFRAIGALLGISGEKLEGIAFDPGSDRLLPPEREKLKQIAQLLARRPQLRLSVPGHYSEAADGAAMRARAVRMEIARRAGVKLQPGEEPGPVDLGSRSMRSAVRELYAARFGEADLDREKKAAEAVAPAPVPAASAGAAKAPAAQDRLPLLQRVGKMIQGEPQVADASAFYGKLIGRLNREQPLAPGALAQLGTHRADAVLAALKEGGVDPARAVAGAPEQVEASAGKEVTLKLALGAR</sequence>
<dbReference type="GO" id="GO:0090313">
    <property type="term" value="P:regulation of protein targeting to membrane"/>
    <property type="evidence" value="ECO:0007669"/>
    <property type="project" value="TreeGrafter"/>
</dbReference>
<feature type="transmembrane region" description="Helical" evidence="1">
    <location>
        <begin position="12"/>
        <end position="34"/>
    </location>
</feature>
<dbReference type="Proteomes" id="UP000521868">
    <property type="component" value="Unassembled WGS sequence"/>
</dbReference>
<comment type="caution">
    <text evidence="2">The sequence shown here is derived from an EMBL/GenBank/DDBJ whole genome shotgun (WGS) entry which is preliminary data.</text>
</comment>
<accession>A0A7X6DCW9</accession>
<reference evidence="2 3" key="1">
    <citation type="journal article" date="2020" name="Nature">
        <title>Bacterial chemolithoautotrophy via manganese oxidation.</title>
        <authorList>
            <person name="Yu H."/>
            <person name="Leadbetter J.R."/>
        </authorList>
    </citation>
    <scope>NUCLEOTIDE SEQUENCE [LARGE SCALE GENOMIC DNA]</scope>
    <source>
        <strain evidence="2 3">RBP-1</strain>
    </source>
</reference>
<keyword evidence="3" id="KW-1185">Reference proteome</keyword>
<dbReference type="PANTHER" id="PTHR30441">
    <property type="entry name" value="DUF748 DOMAIN-CONTAINING PROTEIN"/>
    <property type="match status" value="1"/>
</dbReference>
<dbReference type="EMBL" id="VTOX01000001">
    <property type="protein sequence ID" value="NKE64834.1"/>
    <property type="molecule type" value="Genomic_DNA"/>
</dbReference>
<evidence type="ECO:0000313" key="3">
    <source>
        <dbReference type="Proteomes" id="UP000521868"/>
    </source>
</evidence>
<keyword evidence="1" id="KW-0812">Transmembrane</keyword>
<evidence type="ECO:0000313" key="2">
    <source>
        <dbReference type="EMBL" id="NKE64834.1"/>
    </source>
</evidence>
<dbReference type="InterPro" id="IPR008023">
    <property type="entry name" value="DUF748"/>
</dbReference>
<evidence type="ECO:0000256" key="1">
    <source>
        <dbReference type="SAM" id="Phobius"/>
    </source>
</evidence>
<dbReference type="Gene3D" id="3.30.1330.60">
    <property type="entry name" value="OmpA-like domain"/>
    <property type="match status" value="1"/>
</dbReference>
<dbReference type="GO" id="GO:0005886">
    <property type="term" value="C:plasma membrane"/>
    <property type="evidence" value="ECO:0007669"/>
    <property type="project" value="TreeGrafter"/>
</dbReference>
<dbReference type="Pfam" id="PF05359">
    <property type="entry name" value="DUF748"/>
    <property type="match status" value="1"/>
</dbReference>
<proteinExistence type="predicted"/>
<keyword evidence="1" id="KW-1133">Transmembrane helix</keyword>
<dbReference type="InterPro" id="IPR036737">
    <property type="entry name" value="OmpA-like_sf"/>
</dbReference>